<dbReference type="PANTHER" id="PTHR15410">
    <property type="entry name" value="HIRA-INTERACTING PROTEIN 3"/>
    <property type="match status" value="1"/>
</dbReference>
<dbReference type="PANTHER" id="PTHR15410:SF2">
    <property type="entry name" value="HIRA-INTERACTING PROTEIN 3"/>
    <property type="match status" value="1"/>
</dbReference>
<gene>
    <name evidence="2" type="ORF">K432DRAFT_320257</name>
</gene>
<feature type="compositionally biased region" description="Basic and acidic residues" evidence="1">
    <location>
        <begin position="286"/>
        <end position="295"/>
    </location>
</feature>
<feature type="compositionally biased region" description="Basic and acidic residues" evidence="1">
    <location>
        <begin position="223"/>
        <end position="240"/>
    </location>
</feature>
<evidence type="ECO:0000256" key="1">
    <source>
        <dbReference type="SAM" id="MobiDB-lite"/>
    </source>
</evidence>
<evidence type="ECO:0000313" key="2">
    <source>
        <dbReference type="EMBL" id="OCK84512.1"/>
    </source>
</evidence>
<dbReference type="AlphaFoldDB" id="A0A8E2JJD8"/>
<feature type="region of interest" description="Disordered" evidence="1">
    <location>
        <begin position="75"/>
        <end position="295"/>
    </location>
</feature>
<evidence type="ECO:0000313" key="3">
    <source>
        <dbReference type="Proteomes" id="UP000250266"/>
    </source>
</evidence>
<evidence type="ECO:0008006" key="4">
    <source>
        <dbReference type="Google" id="ProtNLM"/>
    </source>
</evidence>
<dbReference type="OrthoDB" id="552755at2759"/>
<feature type="compositionally biased region" description="Acidic residues" evidence="1">
    <location>
        <begin position="181"/>
        <end position="193"/>
    </location>
</feature>
<accession>A0A8E2JJD8</accession>
<feature type="compositionally biased region" description="Basic and acidic residues" evidence="1">
    <location>
        <begin position="194"/>
        <end position="211"/>
    </location>
</feature>
<name>A0A8E2JJD8_9PEZI</name>
<reference evidence="2 3" key="1">
    <citation type="journal article" date="2016" name="Nat. Commun.">
        <title>Ectomycorrhizal ecology is imprinted in the genome of the dominant symbiotic fungus Cenococcum geophilum.</title>
        <authorList>
            <consortium name="DOE Joint Genome Institute"/>
            <person name="Peter M."/>
            <person name="Kohler A."/>
            <person name="Ohm R.A."/>
            <person name="Kuo A."/>
            <person name="Krutzmann J."/>
            <person name="Morin E."/>
            <person name="Arend M."/>
            <person name="Barry K.W."/>
            <person name="Binder M."/>
            <person name="Choi C."/>
            <person name="Clum A."/>
            <person name="Copeland A."/>
            <person name="Grisel N."/>
            <person name="Haridas S."/>
            <person name="Kipfer T."/>
            <person name="LaButti K."/>
            <person name="Lindquist E."/>
            <person name="Lipzen A."/>
            <person name="Maire R."/>
            <person name="Meier B."/>
            <person name="Mihaltcheva S."/>
            <person name="Molinier V."/>
            <person name="Murat C."/>
            <person name="Poggeler S."/>
            <person name="Quandt C.A."/>
            <person name="Sperisen C."/>
            <person name="Tritt A."/>
            <person name="Tisserant E."/>
            <person name="Crous P.W."/>
            <person name="Henrissat B."/>
            <person name="Nehls U."/>
            <person name="Egli S."/>
            <person name="Spatafora J.W."/>
            <person name="Grigoriev I.V."/>
            <person name="Martin F.M."/>
        </authorList>
    </citation>
    <scope>NUCLEOTIDE SEQUENCE [LARGE SCALE GENOMIC DNA]</scope>
    <source>
        <strain evidence="2 3">CBS 459.81</strain>
    </source>
</reference>
<organism evidence="2 3">
    <name type="scientific">Lepidopterella palustris CBS 459.81</name>
    <dbReference type="NCBI Taxonomy" id="1314670"/>
    <lineage>
        <taxon>Eukaryota</taxon>
        <taxon>Fungi</taxon>
        <taxon>Dikarya</taxon>
        <taxon>Ascomycota</taxon>
        <taxon>Pezizomycotina</taxon>
        <taxon>Dothideomycetes</taxon>
        <taxon>Pleosporomycetidae</taxon>
        <taxon>Mytilinidiales</taxon>
        <taxon>Argynnaceae</taxon>
        <taxon>Lepidopterella</taxon>
    </lineage>
</organism>
<feature type="compositionally biased region" description="Acidic residues" evidence="1">
    <location>
        <begin position="212"/>
        <end position="222"/>
    </location>
</feature>
<sequence>MSDSESDALLPSDAEIEQTLRNVVRDLFKAGKSEDITVRRVRTIAEKELGLSGDFLKNEDWKGRSKAIIEQAAVTYNPASSPAEEPTPPKKTKGIQKRSAIPRPAPKKTKKAAEAPRGVKRGSPAPIPKSQKRRKVAVSSDEESDVETNTIDSRVSHAGEPPLDAESEPKKPRLRRKAMVVEEDSDEEMGDDASADKSRSRSDQDQQIKDEEGGEEKDEDATTELKKLEKEANTADKGDISESEMSVLIDEPPQKNKRRKKSPSEKPAKSAKPTKPTKPKSTKTKGAKDLDPDDAEIKRLQNWLIKCGIRKQWHKELGSYDTSRAKIRHLRDMLKDAGMNGRPSIEKANKIKAERELAAELEAVQEGAKRWGQSSSEDERKKPKRRLARGLKELAVIGNDDGDGDSE</sequence>
<keyword evidence="3" id="KW-1185">Reference proteome</keyword>
<protein>
    <recommendedName>
        <fullName evidence="4">Transcriptional regulator</fullName>
    </recommendedName>
</protein>
<dbReference type="Proteomes" id="UP000250266">
    <property type="component" value="Unassembled WGS sequence"/>
</dbReference>
<feature type="compositionally biased region" description="Basic residues" evidence="1">
    <location>
        <begin position="275"/>
        <end position="285"/>
    </location>
</feature>
<feature type="region of interest" description="Disordered" evidence="1">
    <location>
        <begin position="365"/>
        <end position="407"/>
    </location>
</feature>
<dbReference type="GO" id="GO:0005634">
    <property type="term" value="C:nucleus"/>
    <property type="evidence" value="ECO:0007669"/>
    <property type="project" value="TreeGrafter"/>
</dbReference>
<proteinExistence type="predicted"/>
<dbReference type="InterPro" id="IPR037647">
    <property type="entry name" value="HIRIP3"/>
</dbReference>
<dbReference type="EMBL" id="KV744836">
    <property type="protein sequence ID" value="OCK84512.1"/>
    <property type="molecule type" value="Genomic_DNA"/>
</dbReference>